<proteinExistence type="predicted"/>
<reference evidence="2" key="1">
    <citation type="thesis" date="2020" institute="ProQuest LLC" country="789 East Eisenhower Parkway, Ann Arbor, MI, USA">
        <title>Comparative Genomics and Chromosome Evolution.</title>
        <authorList>
            <person name="Mudd A.B."/>
        </authorList>
    </citation>
    <scope>NUCLEOTIDE SEQUENCE</scope>
    <source>
        <strain evidence="2">237g6f4</strain>
        <tissue evidence="2">Blood</tissue>
    </source>
</reference>
<evidence type="ECO:0000256" key="1">
    <source>
        <dbReference type="SAM" id="MobiDB-lite"/>
    </source>
</evidence>
<gene>
    <name evidence="2" type="ORF">GDO81_025410</name>
</gene>
<keyword evidence="3" id="KW-1185">Reference proteome</keyword>
<organism evidence="2 3">
    <name type="scientific">Engystomops pustulosus</name>
    <name type="common">Tungara frog</name>
    <name type="synonym">Physalaemus pustulosus</name>
    <dbReference type="NCBI Taxonomy" id="76066"/>
    <lineage>
        <taxon>Eukaryota</taxon>
        <taxon>Metazoa</taxon>
        <taxon>Chordata</taxon>
        <taxon>Craniata</taxon>
        <taxon>Vertebrata</taxon>
        <taxon>Euteleostomi</taxon>
        <taxon>Amphibia</taxon>
        <taxon>Batrachia</taxon>
        <taxon>Anura</taxon>
        <taxon>Neobatrachia</taxon>
        <taxon>Hyloidea</taxon>
        <taxon>Leptodactylidae</taxon>
        <taxon>Leiuperinae</taxon>
        <taxon>Engystomops</taxon>
    </lineage>
</organism>
<feature type="non-terminal residue" evidence="2">
    <location>
        <position position="107"/>
    </location>
</feature>
<evidence type="ECO:0000313" key="2">
    <source>
        <dbReference type="EMBL" id="KAG8536933.1"/>
    </source>
</evidence>
<name>A0AAV6YSC7_ENGPU</name>
<evidence type="ECO:0008006" key="4">
    <source>
        <dbReference type="Google" id="ProtNLM"/>
    </source>
</evidence>
<feature type="compositionally biased region" description="Basic and acidic residues" evidence="1">
    <location>
        <begin position="80"/>
        <end position="107"/>
    </location>
</feature>
<dbReference type="AlphaFoldDB" id="A0AAV6YSC7"/>
<evidence type="ECO:0000313" key="3">
    <source>
        <dbReference type="Proteomes" id="UP000824782"/>
    </source>
</evidence>
<accession>A0AAV6YSC7</accession>
<protein>
    <recommendedName>
        <fullName evidence="4">Arginine vasotocin receptor</fullName>
    </recommendedName>
</protein>
<sequence>MCPFPAQFRRSSPSSSWCMINPILPVWASPGVLGLCGALSAGRLRVRSGGPGVHGLEQRAVPRSSRAGSSSRGPGSILQERPERTRSSPERADKPGAAEREQHGAAT</sequence>
<feature type="compositionally biased region" description="Low complexity" evidence="1">
    <location>
        <begin position="62"/>
        <end position="76"/>
    </location>
</feature>
<dbReference type="EMBL" id="WNYA01036170">
    <property type="protein sequence ID" value="KAG8536933.1"/>
    <property type="molecule type" value="Genomic_DNA"/>
</dbReference>
<feature type="region of interest" description="Disordered" evidence="1">
    <location>
        <begin position="47"/>
        <end position="107"/>
    </location>
</feature>
<comment type="caution">
    <text evidence="2">The sequence shown here is derived from an EMBL/GenBank/DDBJ whole genome shotgun (WGS) entry which is preliminary data.</text>
</comment>
<dbReference type="Proteomes" id="UP000824782">
    <property type="component" value="Unassembled WGS sequence"/>
</dbReference>